<keyword evidence="4" id="KW-0460">Magnesium</keyword>
<keyword evidence="7" id="KW-0732">Signal</keyword>
<dbReference type="SUPFAM" id="SSF56655">
    <property type="entry name" value="Carbohydrate phosphatase"/>
    <property type="match status" value="1"/>
</dbReference>
<keyword evidence="3" id="KW-0378">Hydrolase</keyword>
<evidence type="ECO:0000259" key="9">
    <source>
        <dbReference type="Pfam" id="PF18913"/>
    </source>
</evidence>
<dbReference type="PRINTS" id="PR01958">
    <property type="entry name" value="S17BPHPHTASE"/>
</dbReference>
<dbReference type="PANTHER" id="PTHR11556:SF35">
    <property type="entry name" value="SEDOHEPTULOSE-1,7-BISPHOSPHATASE, CHLOROPLASTIC"/>
    <property type="match status" value="1"/>
</dbReference>
<dbReference type="Pfam" id="PF00316">
    <property type="entry name" value="FBPase"/>
    <property type="match status" value="1"/>
</dbReference>
<feature type="domain" description="Fructose-1-6-bisphosphatase class 1 C-terminal" evidence="9">
    <location>
        <begin position="224"/>
        <end position="345"/>
    </location>
</feature>
<dbReference type="GO" id="GO:0030388">
    <property type="term" value="P:fructose 1,6-bisphosphate metabolic process"/>
    <property type="evidence" value="ECO:0007669"/>
    <property type="project" value="TreeGrafter"/>
</dbReference>
<dbReference type="InterPro" id="IPR000146">
    <property type="entry name" value="FBPase_class-1"/>
</dbReference>
<evidence type="ECO:0000256" key="1">
    <source>
        <dbReference type="ARBA" id="ARBA00010941"/>
    </source>
</evidence>
<reference evidence="10" key="1">
    <citation type="submission" date="2021-01" db="EMBL/GenBank/DDBJ databases">
        <authorList>
            <person name="Corre E."/>
            <person name="Pelletier E."/>
            <person name="Niang G."/>
            <person name="Scheremetjew M."/>
            <person name="Finn R."/>
            <person name="Kale V."/>
            <person name="Holt S."/>
            <person name="Cochrane G."/>
            <person name="Meng A."/>
            <person name="Brown T."/>
            <person name="Cohen L."/>
        </authorList>
    </citation>
    <scope>NUCLEOTIDE SEQUENCE</scope>
    <source>
        <strain evidence="10">CCMP3107</strain>
    </source>
</reference>
<dbReference type="Gene3D" id="3.30.540.10">
    <property type="entry name" value="Fructose-1,6-Bisphosphatase, subunit A, domain 1"/>
    <property type="match status" value="1"/>
</dbReference>
<comment type="similarity">
    <text evidence="1">Belongs to the FBPase class 1 family.</text>
</comment>
<dbReference type="GO" id="GO:0006002">
    <property type="term" value="P:fructose 6-phosphate metabolic process"/>
    <property type="evidence" value="ECO:0007669"/>
    <property type="project" value="TreeGrafter"/>
</dbReference>
<dbReference type="AlphaFoldDB" id="A0A6V2WFY6"/>
<dbReference type="GO" id="GO:0005737">
    <property type="term" value="C:cytoplasm"/>
    <property type="evidence" value="ECO:0007669"/>
    <property type="project" value="TreeGrafter"/>
</dbReference>
<dbReference type="InterPro" id="IPR033391">
    <property type="entry name" value="FBPase_N"/>
</dbReference>
<dbReference type="GO" id="GO:0005986">
    <property type="term" value="P:sucrose biosynthetic process"/>
    <property type="evidence" value="ECO:0007669"/>
    <property type="project" value="TreeGrafter"/>
</dbReference>
<dbReference type="PIRSF" id="PIRSF000904">
    <property type="entry name" value="FBPtase_SBPase"/>
    <property type="match status" value="1"/>
</dbReference>
<keyword evidence="2" id="KW-0479">Metal-binding</keyword>
<accession>A0A6V2WFY6</accession>
<dbReference type="InterPro" id="IPR044015">
    <property type="entry name" value="FBPase_C_dom"/>
</dbReference>
<dbReference type="GO" id="GO:0046872">
    <property type="term" value="F:metal ion binding"/>
    <property type="evidence" value="ECO:0007669"/>
    <property type="project" value="UniProtKB-KW"/>
</dbReference>
<evidence type="ECO:0000256" key="4">
    <source>
        <dbReference type="ARBA" id="ARBA00022842"/>
    </source>
</evidence>
<dbReference type="GO" id="GO:0042132">
    <property type="term" value="F:fructose 1,6-bisphosphate 1-phosphatase activity"/>
    <property type="evidence" value="ECO:0007669"/>
    <property type="project" value="TreeGrafter"/>
</dbReference>
<evidence type="ECO:0008006" key="11">
    <source>
        <dbReference type="Google" id="ProtNLM"/>
    </source>
</evidence>
<evidence type="ECO:0000256" key="6">
    <source>
        <dbReference type="ARBA" id="ARBA00024331"/>
    </source>
</evidence>
<comment type="pathway">
    <text evidence="6">Carbohydrate biosynthesis.</text>
</comment>
<evidence type="ECO:0000256" key="5">
    <source>
        <dbReference type="ARBA" id="ARBA00023277"/>
    </source>
</evidence>
<evidence type="ECO:0000259" key="8">
    <source>
        <dbReference type="Pfam" id="PF00316"/>
    </source>
</evidence>
<name>A0A6V2WFY6_HETAK</name>
<gene>
    <name evidence="10" type="ORF">HAKA00212_LOCUS2556</name>
</gene>
<feature type="domain" description="Fructose-1-6-bisphosphatase class I N-terminal" evidence="8">
    <location>
        <begin position="54"/>
        <end position="204"/>
    </location>
</feature>
<evidence type="ECO:0000256" key="3">
    <source>
        <dbReference type="ARBA" id="ARBA00022801"/>
    </source>
</evidence>
<evidence type="ECO:0000256" key="2">
    <source>
        <dbReference type="ARBA" id="ARBA00022723"/>
    </source>
</evidence>
<dbReference type="GO" id="GO:0006094">
    <property type="term" value="P:gluconeogenesis"/>
    <property type="evidence" value="ECO:0007669"/>
    <property type="project" value="TreeGrafter"/>
</dbReference>
<dbReference type="PANTHER" id="PTHR11556">
    <property type="entry name" value="FRUCTOSE-1,6-BISPHOSPHATASE-RELATED"/>
    <property type="match status" value="1"/>
</dbReference>
<dbReference type="FunFam" id="3.40.190.80:FF:000008">
    <property type="entry name" value="Sedoheptulose-1,7-bisphosphatase, chloroplastic"/>
    <property type="match status" value="1"/>
</dbReference>
<dbReference type="EMBL" id="HBIU01006679">
    <property type="protein sequence ID" value="CAE0623890.1"/>
    <property type="molecule type" value="Transcribed_RNA"/>
</dbReference>
<dbReference type="GO" id="GO:0006000">
    <property type="term" value="P:fructose metabolic process"/>
    <property type="evidence" value="ECO:0007669"/>
    <property type="project" value="TreeGrafter"/>
</dbReference>
<keyword evidence="5" id="KW-0119">Carbohydrate metabolism</keyword>
<organism evidence="10">
    <name type="scientific">Heterosigma akashiwo</name>
    <name type="common">Chromophytic alga</name>
    <name type="synonym">Heterosigma carterae</name>
    <dbReference type="NCBI Taxonomy" id="2829"/>
    <lineage>
        <taxon>Eukaryota</taxon>
        <taxon>Sar</taxon>
        <taxon>Stramenopiles</taxon>
        <taxon>Ochrophyta</taxon>
        <taxon>Raphidophyceae</taxon>
        <taxon>Chattonellales</taxon>
        <taxon>Chattonellaceae</taxon>
        <taxon>Heterosigma</taxon>
    </lineage>
</organism>
<evidence type="ECO:0000256" key="7">
    <source>
        <dbReference type="SAM" id="SignalP"/>
    </source>
</evidence>
<evidence type="ECO:0000313" key="10">
    <source>
        <dbReference type="EMBL" id="CAE0623890.1"/>
    </source>
</evidence>
<feature type="chain" id="PRO_5030161024" description="Fructose-bisphosphatase" evidence="7">
    <location>
        <begin position="18"/>
        <end position="357"/>
    </location>
</feature>
<sequence>MMYKSLAFLCLVAGVSAFVPSRPLGAKTLTRGNALRMSAVESDETIEDFLQANKVETGLAKTTKGLFNACKEIAYKIRTASCDKMSCFNEFGDEQLAIDILANTVLFEQLKACGAVATASSEETPTEDPMGGSGYSVAFDPLDGSSIIDTNFAVGTICGIWPGDRLVGVTGEQLAGALIAVYGPRTTITLALDGIDYSHEFLLVDDFSAKHGNWVKTNTFSTIDEGKLYAPGNLRATQDNEGYAALFQHYLTEKYQLRYTGGMVPDVNQLMVKGKGVFVNAASENTKVKLRLIYEVAPIGYLIEKAGGMSSDGEKSVLKIKSETTEDTTQVCYGSKGEVERFEALVGKKYIPADYNK</sequence>
<feature type="signal peptide" evidence="7">
    <location>
        <begin position="1"/>
        <end position="17"/>
    </location>
</feature>
<dbReference type="CDD" id="cd00354">
    <property type="entry name" value="FBPase"/>
    <property type="match status" value="1"/>
</dbReference>
<dbReference type="Pfam" id="PF18913">
    <property type="entry name" value="FBPase_C"/>
    <property type="match status" value="1"/>
</dbReference>
<dbReference type="Gene3D" id="3.40.190.80">
    <property type="match status" value="1"/>
</dbReference>
<dbReference type="InterPro" id="IPR023079">
    <property type="entry name" value="SBPase"/>
</dbReference>
<protein>
    <recommendedName>
        <fullName evidence="11">Fructose-bisphosphatase</fullName>
    </recommendedName>
</protein>
<proteinExistence type="inferred from homology"/>